<feature type="non-terminal residue" evidence="2">
    <location>
        <position position="106"/>
    </location>
</feature>
<comment type="caution">
    <text evidence="2">The sequence shown here is derived from an EMBL/GenBank/DDBJ whole genome shotgun (WGS) entry which is preliminary data.</text>
</comment>
<dbReference type="EMBL" id="JASPKZ010001845">
    <property type="protein sequence ID" value="KAJ9597075.1"/>
    <property type="molecule type" value="Genomic_DNA"/>
</dbReference>
<keyword evidence="1" id="KW-1133">Transmembrane helix</keyword>
<feature type="transmembrane region" description="Helical" evidence="1">
    <location>
        <begin position="47"/>
        <end position="69"/>
    </location>
</feature>
<proteinExistence type="predicted"/>
<organism evidence="2 3">
    <name type="scientific">Diploptera punctata</name>
    <name type="common">Pacific beetle cockroach</name>
    <dbReference type="NCBI Taxonomy" id="6984"/>
    <lineage>
        <taxon>Eukaryota</taxon>
        <taxon>Metazoa</taxon>
        <taxon>Ecdysozoa</taxon>
        <taxon>Arthropoda</taxon>
        <taxon>Hexapoda</taxon>
        <taxon>Insecta</taxon>
        <taxon>Pterygota</taxon>
        <taxon>Neoptera</taxon>
        <taxon>Polyneoptera</taxon>
        <taxon>Dictyoptera</taxon>
        <taxon>Blattodea</taxon>
        <taxon>Blaberoidea</taxon>
        <taxon>Blaberidae</taxon>
        <taxon>Diplopterinae</taxon>
        <taxon>Diploptera</taxon>
    </lineage>
</organism>
<keyword evidence="1" id="KW-0472">Membrane</keyword>
<sequence>NPYQKAGPMHSKLPYLYFSHYLKIVTMIVRDSDFKNIFLLFLDTYHLIRYIVFTQYLIICNCMTSVTLMKIAQMTCFLKSMHFLLTLTDVFARTTRVVIISHNCFE</sequence>
<protein>
    <submittedName>
        <fullName evidence="2">Uncharacterized protein</fullName>
    </submittedName>
</protein>
<dbReference type="Proteomes" id="UP001233999">
    <property type="component" value="Unassembled WGS sequence"/>
</dbReference>
<evidence type="ECO:0000313" key="3">
    <source>
        <dbReference type="Proteomes" id="UP001233999"/>
    </source>
</evidence>
<evidence type="ECO:0000313" key="2">
    <source>
        <dbReference type="EMBL" id="KAJ9597075.1"/>
    </source>
</evidence>
<gene>
    <name evidence="2" type="ORF">L9F63_027034</name>
</gene>
<keyword evidence="3" id="KW-1185">Reference proteome</keyword>
<accession>A0AAD8AE66</accession>
<dbReference type="AlphaFoldDB" id="A0AAD8AE66"/>
<reference evidence="2" key="2">
    <citation type="submission" date="2023-05" db="EMBL/GenBank/DDBJ databases">
        <authorList>
            <person name="Fouks B."/>
        </authorList>
    </citation>
    <scope>NUCLEOTIDE SEQUENCE</scope>
    <source>
        <strain evidence="2">Stay&amp;Tobe</strain>
        <tissue evidence="2">Testes</tissue>
    </source>
</reference>
<feature type="non-terminal residue" evidence="2">
    <location>
        <position position="1"/>
    </location>
</feature>
<evidence type="ECO:0000256" key="1">
    <source>
        <dbReference type="SAM" id="Phobius"/>
    </source>
</evidence>
<reference evidence="2" key="1">
    <citation type="journal article" date="2023" name="IScience">
        <title>Live-bearing cockroach genome reveals convergent evolutionary mechanisms linked to viviparity in insects and beyond.</title>
        <authorList>
            <person name="Fouks B."/>
            <person name="Harrison M.C."/>
            <person name="Mikhailova A.A."/>
            <person name="Marchal E."/>
            <person name="English S."/>
            <person name="Carruthers M."/>
            <person name="Jennings E.C."/>
            <person name="Chiamaka E.L."/>
            <person name="Frigard R.A."/>
            <person name="Pippel M."/>
            <person name="Attardo G.M."/>
            <person name="Benoit J.B."/>
            <person name="Bornberg-Bauer E."/>
            <person name="Tobe S.S."/>
        </authorList>
    </citation>
    <scope>NUCLEOTIDE SEQUENCE</scope>
    <source>
        <strain evidence="2">Stay&amp;Tobe</strain>
    </source>
</reference>
<name>A0AAD8AE66_DIPPU</name>
<keyword evidence="1" id="KW-0812">Transmembrane</keyword>